<protein>
    <recommendedName>
        <fullName evidence="1">HTH psq-type domain-containing protein</fullName>
    </recommendedName>
</protein>
<sequence>MPEETITRTGISLKKKLAIIVEAKRHPEKSHASLGSQFQCSRSTFSKILKHKFEIEEESKTAVSLNQKRYREGRWKLMEDAIAIFVEQRLAEKLYAEGDLKRDFTGAGSWPQHFKKRYGLFTIRLHGKAGSVDPVTVTEKRAELQELIA</sequence>
<gene>
    <name evidence="2" type="ORF">BG015_004474</name>
</gene>
<feature type="domain" description="HTH psq-type" evidence="1">
    <location>
        <begin position="8"/>
        <end position="55"/>
    </location>
</feature>
<dbReference type="Pfam" id="PF04218">
    <property type="entry name" value="CENP-B_N"/>
    <property type="match status" value="1"/>
</dbReference>
<organism evidence="2 3">
    <name type="scientific">Linnemannia schmuckeri</name>
    <dbReference type="NCBI Taxonomy" id="64567"/>
    <lineage>
        <taxon>Eukaryota</taxon>
        <taxon>Fungi</taxon>
        <taxon>Fungi incertae sedis</taxon>
        <taxon>Mucoromycota</taxon>
        <taxon>Mortierellomycotina</taxon>
        <taxon>Mortierellomycetes</taxon>
        <taxon>Mortierellales</taxon>
        <taxon>Mortierellaceae</taxon>
        <taxon>Linnemannia</taxon>
    </lineage>
</organism>
<keyword evidence="3" id="KW-1185">Reference proteome</keyword>
<dbReference type="Gene3D" id="1.10.10.60">
    <property type="entry name" value="Homeodomain-like"/>
    <property type="match status" value="1"/>
</dbReference>
<dbReference type="EMBL" id="JAAAUQ010002103">
    <property type="protein sequence ID" value="KAF9127828.1"/>
    <property type="molecule type" value="Genomic_DNA"/>
</dbReference>
<proteinExistence type="predicted"/>
<feature type="non-terminal residue" evidence="2">
    <location>
        <position position="149"/>
    </location>
</feature>
<evidence type="ECO:0000313" key="2">
    <source>
        <dbReference type="EMBL" id="KAF9127828.1"/>
    </source>
</evidence>
<dbReference type="SUPFAM" id="SSF46689">
    <property type="entry name" value="Homeodomain-like"/>
    <property type="match status" value="1"/>
</dbReference>
<evidence type="ECO:0000259" key="1">
    <source>
        <dbReference type="Pfam" id="PF04218"/>
    </source>
</evidence>
<dbReference type="GO" id="GO:0003677">
    <property type="term" value="F:DNA binding"/>
    <property type="evidence" value="ECO:0007669"/>
    <property type="project" value="InterPro"/>
</dbReference>
<name>A0A9P5RB16_9FUNG</name>
<dbReference type="OrthoDB" id="2447222at2759"/>
<dbReference type="Proteomes" id="UP000748756">
    <property type="component" value="Unassembled WGS sequence"/>
</dbReference>
<reference evidence="2" key="1">
    <citation type="journal article" date="2020" name="Fungal Divers.">
        <title>Resolving the Mortierellaceae phylogeny through synthesis of multi-gene phylogenetics and phylogenomics.</title>
        <authorList>
            <person name="Vandepol N."/>
            <person name="Liber J."/>
            <person name="Desiro A."/>
            <person name="Na H."/>
            <person name="Kennedy M."/>
            <person name="Barry K."/>
            <person name="Grigoriev I.V."/>
            <person name="Miller A.N."/>
            <person name="O'Donnell K."/>
            <person name="Stajich J.E."/>
            <person name="Bonito G."/>
        </authorList>
    </citation>
    <scope>NUCLEOTIDE SEQUENCE</scope>
    <source>
        <strain evidence="2">NRRL 6426</strain>
    </source>
</reference>
<dbReference type="AlphaFoldDB" id="A0A9P5RB16"/>
<dbReference type="InterPro" id="IPR007889">
    <property type="entry name" value="HTH_Psq"/>
</dbReference>
<comment type="caution">
    <text evidence="2">The sequence shown here is derived from an EMBL/GenBank/DDBJ whole genome shotgun (WGS) entry which is preliminary data.</text>
</comment>
<accession>A0A9P5RB16</accession>
<evidence type="ECO:0000313" key="3">
    <source>
        <dbReference type="Proteomes" id="UP000748756"/>
    </source>
</evidence>
<dbReference type="InterPro" id="IPR009057">
    <property type="entry name" value="Homeodomain-like_sf"/>
</dbReference>